<evidence type="ECO:0000256" key="1">
    <source>
        <dbReference type="SAM" id="SignalP"/>
    </source>
</evidence>
<dbReference type="Proteomes" id="UP000253153">
    <property type="component" value="Unassembled WGS sequence"/>
</dbReference>
<evidence type="ECO:0000313" key="3">
    <source>
        <dbReference type="Proteomes" id="UP000253153"/>
    </source>
</evidence>
<protein>
    <recommendedName>
        <fullName evidence="4">C2 domain-containing protein</fullName>
    </recommendedName>
</protein>
<dbReference type="GeneID" id="41990299"/>
<keyword evidence="1" id="KW-0732">Signal</keyword>
<keyword evidence="3" id="KW-1185">Reference proteome</keyword>
<name>A0A366SBL7_9HYPO</name>
<sequence>MEPSIFLFLATFTAIAKSAALSKRQSVATCYGDKGPNLNDCDSLIALLGWTGTPTSKIEPDPSGGLTFYHDHHALNCEIGIAWNNPNNRLSIITSSLLPYINIIKDKCIVRSEAGGESDSVDDNWTVRVTNDPRYNPLTKHRRQAEGDTYSLEVLSRAIERPGFRQKVGPSLPSASSYTVTKGEANTISVGASFEISGGFFKVFVAGVSASFESSHTVENSQSTQINVDCIVAASPCKPLTSAVTTLPESSLTSSATEIVESTTTEISTVVETSVTETLPSTITDTTSSDTIIATLTTASADTTTLFTVDTSATETFTSSVVDTTSNELVSTTVITSSADTTTLFTTETTEQTTTPTLSETTTAEKTTATEAAGPTDFFIIAGPGQALGEKLESTTSPGSVVAFNIQLSRGGAFGPRRFVVDDTTGMLYNEGTPMCAVFDYLDKKRAKTSLCNNESRAYGISYIVCDQSPAPGDVLHCTAAKLDCWQTGPSSQRCQEAESDPLWNNQFFIEHITAGELAGESRLFFGVDNLADTYQTSYSTLEKVDLFVDFVGISAE</sequence>
<feature type="chain" id="PRO_5016975468" description="C2 domain-containing protein" evidence="1">
    <location>
        <begin position="21"/>
        <end position="557"/>
    </location>
</feature>
<organism evidence="2 3">
    <name type="scientific">Fusarium coffeatum</name>
    <dbReference type="NCBI Taxonomy" id="231269"/>
    <lineage>
        <taxon>Eukaryota</taxon>
        <taxon>Fungi</taxon>
        <taxon>Dikarya</taxon>
        <taxon>Ascomycota</taxon>
        <taxon>Pezizomycotina</taxon>
        <taxon>Sordariomycetes</taxon>
        <taxon>Hypocreomycetidae</taxon>
        <taxon>Hypocreales</taxon>
        <taxon>Nectriaceae</taxon>
        <taxon>Fusarium</taxon>
        <taxon>Fusarium incarnatum-equiseti species complex</taxon>
    </lineage>
</organism>
<dbReference type="EMBL" id="QKXC01000022">
    <property type="protein sequence ID" value="RBR26352.1"/>
    <property type="molecule type" value="Genomic_DNA"/>
</dbReference>
<feature type="signal peptide" evidence="1">
    <location>
        <begin position="1"/>
        <end position="20"/>
    </location>
</feature>
<gene>
    <name evidence="2" type="ORF">FIESC28_00852</name>
</gene>
<comment type="caution">
    <text evidence="2">The sequence shown here is derived from an EMBL/GenBank/DDBJ whole genome shotgun (WGS) entry which is preliminary data.</text>
</comment>
<dbReference type="OrthoDB" id="5033600at2759"/>
<dbReference type="RefSeq" id="XP_031020943.1">
    <property type="nucleotide sequence ID" value="XM_031155003.1"/>
</dbReference>
<evidence type="ECO:0008006" key="4">
    <source>
        <dbReference type="Google" id="ProtNLM"/>
    </source>
</evidence>
<accession>A0A366SBL7</accession>
<evidence type="ECO:0000313" key="2">
    <source>
        <dbReference type="EMBL" id="RBR26352.1"/>
    </source>
</evidence>
<dbReference type="AlphaFoldDB" id="A0A366SBL7"/>
<reference evidence="2 3" key="1">
    <citation type="submission" date="2018-06" db="EMBL/GenBank/DDBJ databases">
        <title>Fusarium incarnatum-equiseti species complex species 28.</title>
        <authorList>
            <person name="Gardiner D.M."/>
        </authorList>
    </citation>
    <scope>NUCLEOTIDE SEQUENCE [LARGE SCALE GENOMIC DNA]</scope>
    <source>
        <strain evidence="2 3">FIESC_28</strain>
    </source>
</reference>
<proteinExistence type="predicted"/>